<evidence type="ECO:0000313" key="2">
    <source>
        <dbReference type="Proteomes" id="UP000027222"/>
    </source>
</evidence>
<dbReference type="HOGENOM" id="CLU_1938323_0_0_1"/>
<name>A0A067SFI4_GALM3</name>
<keyword evidence="2" id="KW-1185">Reference proteome</keyword>
<reference evidence="2" key="1">
    <citation type="journal article" date="2014" name="Proc. Natl. Acad. Sci. U.S.A.">
        <title>Extensive sampling of basidiomycete genomes demonstrates inadequacy of the white-rot/brown-rot paradigm for wood decay fungi.</title>
        <authorList>
            <person name="Riley R."/>
            <person name="Salamov A.A."/>
            <person name="Brown D.W."/>
            <person name="Nagy L.G."/>
            <person name="Floudas D."/>
            <person name="Held B.W."/>
            <person name="Levasseur A."/>
            <person name="Lombard V."/>
            <person name="Morin E."/>
            <person name="Otillar R."/>
            <person name="Lindquist E.A."/>
            <person name="Sun H."/>
            <person name="LaButti K.M."/>
            <person name="Schmutz J."/>
            <person name="Jabbour D."/>
            <person name="Luo H."/>
            <person name="Baker S.E."/>
            <person name="Pisabarro A.G."/>
            <person name="Walton J.D."/>
            <person name="Blanchette R.A."/>
            <person name="Henrissat B."/>
            <person name="Martin F."/>
            <person name="Cullen D."/>
            <person name="Hibbett D.S."/>
            <person name="Grigoriev I.V."/>
        </authorList>
    </citation>
    <scope>NUCLEOTIDE SEQUENCE [LARGE SCALE GENOMIC DNA]</scope>
    <source>
        <strain evidence="2">CBS 339.88</strain>
    </source>
</reference>
<organism evidence="1 2">
    <name type="scientific">Galerina marginata (strain CBS 339.88)</name>
    <dbReference type="NCBI Taxonomy" id="685588"/>
    <lineage>
        <taxon>Eukaryota</taxon>
        <taxon>Fungi</taxon>
        <taxon>Dikarya</taxon>
        <taxon>Basidiomycota</taxon>
        <taxon>Agaricomycotina</taxon>
        <taxon>Agaricomycetes</taxon>
        <taxon>Agaricomycetidae</taxon>
        <taxon>Agaricales</taxon>
        <taxon>Agaricineae</taxon>
        <taxon>Strophariaceae</taxon>
        <taxon>Galerina</taxon>
    </lineage>
</organism>
<proteinExistence type="predicted"/>
<accession>A0A067SFI4</accession>
<protein>
    <submittedName>
        <fullName evidence="1">Uncharacterized protein</fullName>
    </submittedName>
</protein>
<sequence length="130" mass="14752">MRSCCYCWHSWRPLCSARARVRGGAAAAAAVFFGPFGLQLASLPRTPGLRADARARARAGPGRGRRLNWCELQFELQLNFKLAPFPVSQILPAPTRPVSLLYRCPSTLDYQHWRDHFCCVYYRHNGSRVT</sequence>
<evidence type="ECO:0000313" key="1">
    <source>
        <dbReference type="EMBL" id="KDR69671.1"/>
    </source>
</evidence>
<dbReference type="EMBL" id="KL142401">
    <property type="protein sequence ID" value="KDR69671.1"/>
    <property type="molecule type" value="Genomic_DNA"/>
</dbReference>
<dbReference type="Proteomes" id="UP000027222">
    <property type="component" value="Unassembled WGS sequence"/>
</dbReference>
<dbReference type="AlphaFoldDB" id="A0A067SFI4"/>
<gene>
    <name evidence="1" type="ORF">GALMADRAFT_918265</name>
</gene>